<dbReference type="InterPro" id="IPR051783">
    <property type="entry name" value="NAD(P)-dependent_oxidoreduct"/>
</dbReference>
<keyword evidence="4" id="KW-1185">Reference proteome</keyword>
<dbReference type="Gene3D" id="3.40.50.720">
    <property type="entry name" value="NAD(P)-binding Rossmann-like Domain"/>
    <property type="match status" value="1"/>
</dbReference>
<organism evidence="3">
    <name type="scientific">Tolypothrix bouteillei VB521301</name>
    <dbReference type="NCBI Taxonomy" id="1479485"/>
    <lineage>
        <taxon>Bacteria</taxon>
        <taxon>Bacillati</taxon>
        <taxon>Cyanobacteriota</taxon>
        <taxon>Cyanophyceae</taxon>
        <taxon>Nostocales</taxon>
        <taxon>Tolypothrichaceae</taxon>
        <taxon>Tolypothrix</taxon>
    </lineage>
</organism>
<dbReference type="PANTHER" id="PTHR48079:SF6">
    <property type="entry name" value="NAD(P)-BINDING DOMAIN-CONTAINING PROTEIN-RELATED"/>
    <property type="match status" value="1"/>
</dbReference>
<proteinExistence type="predicted"/>
<dbReference type="OrthoDB" id="9808276at2"/>
<dbReference type="CDD" id="cd05266">
    <property type="entry name" value="SDR_a4"/>
    <property type="match status" value="1"/>
</dbReference>
<evidence type="ECO:0000313" key="2">
    <source>
        <dbReference type="EMBL" id="KAF3884330.1"/>
    </source>
</evidence>
<dbReference type="STRING" id="1479485.DA73_0203050"/>
<dbReference type="Pfam" id="PF01370">
    <property type="entry name" value="Epimerase"/>
    <property type="match status" value="1"/>
</dbReference>
<dbReference type="InterPro" id="IPR036291">
    <property type="entry name" value="NAD(P)-bd_dom_sf"/>
</dbReference>
<evidence type="ECO:0000313" key="4">
    <source>
        <dbReference type="Proteomes" id="UP000029738"/>
    </source>
</evidence>
<evidence type="ECO:0000259" key="1">
    <source>
        <dbReference type="Pfam" id="PF01370"/>
    </source>
</evidence>
<name>A0A0C1R7U0_9CYAN</name>
<protein>
    <submittedName>
        <fullName evidence="3">Epimerase</fullName>
    </submittedName>
    <submittedName>
        <fullName evidence="2">SDR family oxidoreductase</fullName>
    </submittedName>
</protein>
<dbReference type="InterPro" id="IPR001509">
    <property type="entry name" value="Epimerase_deHydtase"/>
</dbReference>
<dbReference type="EMBL" id="JHEG04000001">
    <property type="protein sequence ID" value="KAF3884330.1"/>
    <property type="molecule type" value="Genomic_DNA"/>
</dbReference>
<reference evidence="2" key="2">
    <citation type="submission" date="2019-11" db="EMBL/GenBank/DDBJ databases">
        <title>Improved Assembly of Tolypothrix boutellei genome.</title>
        <authorList>
            <person name="Sarangi A.N."/>
            <person name="Mukherjee M."/>
            <person name="Ghosh S."/>
            <person name="Singh D."/>
            <person name="Das A."/>
            <person name="Kant S."/>
            <person name="Prusty A."/>
            <person name="Tripathy S."/>
        </authorList>
    </citation>
    <scope>NUCLEOTIDE SEQUENCE</scope>
    <source>
        <strain evidence="2">VB521301</strain>
    </source>
</reference>
<evidence type="ECO:0000313" key="3">
    <source>
        <dbReference type="EMBL" id="KIE13664.1"/>
    </source>
</evidence>
<gene>
    <name evidence="3" type="ORF">DA73_0203050</name>
    <name evidence="2" type="ORF">DA73_0400001650</name>
</gene>
<comment type="caution">
    <text evidence="3">The sequence shown here is derived from an EMBL/GenBank/DDBJ whole genome shotgun (WGS) entry which is preliminary data.</text>
</comment>
<dbReference type="GO" id="GO:0004029">
    <property type="term" value="F:aldehyde dehydrogenase (NAD+) activity"/>
    <property type="evidence" value="ECO:0007669"/>
    <property type="project" value="TreeGrafter"/>
</dbReference>
<reference evidence="3" key="1">
    <citation type="journal article" date="2015" name="Genome Announc.">
        <title>Draft Genome Sequence of Tolypothrix boutellei Strain VB521301.</title>
        <authorList>
            <person name="Chandrababunaidu M.M."/>
            <person name="Singh D."/>
            <person name="Sen D."/>
            <person name="Bhan S."/>
            <person name="Das S."/>
            <person name="Gupta A."/>
            <person name="Adhikary S.P."/>
            <person name="Tripathy S."/>
        </authorList>
    </citation>
    <scope>NUCLEOTIDE SEQUENCE</scope>
    <source>
        <strain evidence="3">VB521301</strain>
    </source>
</reference>
<feature type="domain" description="NAD-dependent epimerase/dehydratase" evidence="1">
    <location>
        <begin position="4"/>
        <end position="213"/>
    </location>
</feature>
<dbReference type="Proteomes" id="UP000029738">
    <property type="component" value="Unassembled WGS sequence"/>
</dbReference>
<dbReference type="EMBL" id="JHEG02000012">
    <property type="protein sequence ID" value="KIE13664.1"/>
    <property type="molecule type" value="Genomic_DNA"/>
</dbReference>
<accession>A0A0C1R7U0</accession>
<dbReference type="GO" id="GO:0005737">
    <property type="term" value="C:cytoplasm"/>
    <property type="evidence" value="ECO:0007669"/>
    <property type="project" value="TreeGrafter"/>
</dbReference>
<sequence>MNITIIGCGYVGCAVAQYWQKMPFTITATTTTPERVPLLQAVAQRVVIVKGSDREGLRSVLKNQDVILLSVGAKGADNYEEAYLQTARTLIDTLKQTPTVRQLIYTGSYSVYGDKNGDWVDEESSLEPANKNGEILRDTEQILLSASDDNLRVCILRLGGIYGPGRELVKIFGRFAGTTRPGNGEDVTNWIHLDDIVGAIEFAREHQLQGIYNLVDDTRMTSRELYDRLYEAHNLPKVTWDSSQQSKRPYNARVSNKKIKEAGYKLIHPDKIFK</sequence>
<dbReference type="SUPFAM" id="SSF51735">
    <property type="entry name" value="NAD(P)-binding Rossmann-fold domains"/>
    <property type="match status" value="1"/>
</dbReference>
<dbReference type="AlphaFoldDB" id="A0A0C1R7U0"/>
<dbReference type="RefSeq" id="WP_038093345.1">
    <property type="nucleotide sequence ID" value="NZ_JHEG04000001.1"/>
</dbReference>
<dbReference type="PANTHER" id="PTHR48079">
    <property type="entry name" value="PROTEIN YEEZ"/>
    <property type="match status" value="1"/>
</dbReference>